<keyword evidence="11 20" id="KW-0812">Transmembrane</keyword>
<keyword evidence="15 19" id="KW-0594">Phospholipid biosynthesis</keyword>
<evidence type="ECO:0000256" key="12">
    <source>
        <dbReference type="ARBA" id="ARBA00022989"/>
    </source>
</evidence>
<comment type="similarity">
    <text evidence="4 19">Belongs to the CDP-alcohol phosphatidyltransferase class-I family.</text>
</comment>
<dbReference type="EMBL" id="CCSB01000003">
    <property type="protein sequence ID" value="CDZ78251.1"/>
    <property type="molecule type" value="Genomic_DNA"/>
</dbReference>
<evidence type="ECO:0000256" key="5">
    <source>
        <dbReference type="ARBA" id="ARBA00013195"/>
    </source>
</evidence>
<evidence type="ECO:0000256" key="17">
    <source>
        <dbReference type="ARBA" id="ARBA00023264"/>
    </source>
</evidence>
<evidence type="ECO:0000256" key="15">
    <source>
        <dbReference type="ARBA" id="ARBA00023209"/>
    </source>
</evidence>
<dbReference type="PROSITE" id="PS51257">
    <property type="entry name" value="PROKAR_LIPOPROTEIN"/>
    <property type="match status" value="1"/>
</dbReference>
<keyword evidence="10 19" id="KW-0808">Transferase</keyword>
<keyword evidence="12 20" id="KW-1133">Transmembrane helix</keyword>
<dbReference type="InterPro" id="IPR043130">
    <property type="entry name" value="CDP-OH_PTrfase_TM_dom"/>
</dbReference>
<evidence type="ECO:0000256" key="16">
    <source>
        <dbReference type="ARBA" id="ARBA00023211"/>
    </source>
</evidence>
<keyword evidence="8 19" id="KW-0444">Lipid biosynthesis</keyword>
<evidence type="ECO:0000256" key="19">
    <source>
        <dbReference type="PIRNR" id="PIRNR000851"/>
    </source>
</evidence>
<comment type="cofactor">
    <cofactor evidence="2 19">
        <name>Mn(2+)</name>
        <dbReference type="ChEBI" id="CHEBI:29035"/>
    </cofactor>
</comment>
<dbReference type="eggNOG" id="COG1183">
    <property type="taxonomic scope" value="Bacteria"/>
</dbReference>
<feature type="transmembrane region" description="Helical" evidence="20">
    <location>
        <begin position="191"/>
        <end position="214"/>
    </location>
</feature>
<evidence type="ECO:0000256" key="18">
    <source>
        <dbReference type="ARBA" id="ARBA00033321"/>
    </source>
</evidence>
<evidence type="ECO:0000256" key="2">
    <source>
        <dbReference type="ARBA" id="ARBA00001936"/>
    </source>
</evidence>
<comment type="catalytic activity">
    <reaction evidence="1 19">
        <text>a CDP-1,2-diacyl-sn-glycerol + choline = a 1,2-diacyl-sn-glycero-3-phosphocholine + CMP + H(+)</text>
        <dbReference type="Rhea" id="RHEA:14597"/>
        <dbReference type="ChEBI" id="CHEBI:15354"/>
        <dbReference type="ChEBI" id="CHEBI:15378"/>
        <dbReference type="ChEBI" id="CHEBI:57643"/>
        <dbReference type="ChEBI" id="CHEBI:58332"/>
        <dbReference type="ChEBI" id="CHEBI:60377"/>
        <dbReference type="EC" id="2.7.8.24"/>
    </reaction>
</comment>
<sequence length="254" mass="28872">MTRKKLGYHPAHYLVAWAVHAFTASAACFGILTLISIYQHNYVQALWFMAVAVVIDAVDGTLARLVRVKSVLPNIDGALLDNIVDYLNYVITPCFFLFVKSDMLPPSLLLLIIIAITITSSYQFCQSDAKTADHFFKGFPCYWNIAVFYMFIFDTTMTTNALILTVLCILIFVPVKYVYPSRLDYLTESKSLKVIMHSFSLIYGVSSALILWNYPHMDSLWLVLSIGYVIMYLSLSVYRTYSPMIKSRIAANKE</sequence>
<evidence type="ECO:0000256" key="7">
    <source>
        <dbReference type="ARBA" id="ARBA00022475"/>
    </source>
</evidence>
<name>A0A078KZ91_9GAMM</name>
<dbReference type="InterPro" id="IPR000462">
    <property type="entry name" value="CDP-OH_P_trans"/>
</dbReference>
<proteinExistence type="inferred from homology"/>
<dbReference type="OrthoDB" id="350520at2"/>
<evidence type="ECO:0000256" key="1">
    <source>
        <dbReference type="ARBA" id="ARBA00000958"/>
    </source>
</evidence>
<gene>
    <name evidence="21" type="primary">pcs</name>
    <name evidence="21" type="ORF">BN59_02561</name>
</gene>
<keyword evidence="22" id="KW-1185">Reference proteome</keyword>
<comment type="function">
    <text evidence="19">Condenses choline with CDP-diglyceride to produce phosphatidylcholine and CMP.</text>
</comment>
<dbReference type="RefSeq" id="WP_043874776.1">
    <property type="nucleotide sequence ID" value="NZ_CCVW01000003.1"/>
</dbReference>
<keyword evidence="13 19" id="KW-0443">Lipid metabolism</keyword>
<dbReference type="STRING" id="1034943.BN59_02561"/>
<evidence type="ECO:0000256" key="8">
    <source>
        <dbReference type="ARBA" id="ARBA00022516"/>
    </source>
</evidence>
<keyword evidence="9 19" id="KW-0997">Cell inner membrane</keyword>
<keyword evidence="17 19" id="KW-1208">Phospholipid metabolism</keyword>
<evidence type="ECO:0000256" key="3">
    <source>
        <dbReference type="ARBA" id="ARBA00004429"/>
    </source>
</evidence>
<keyword evidence="7 19" id="KW-1003">Cell membrane</keyword>
<feature type="transmembrane region" description="Helical" evidence="20">
    <location>
        <begin position="12"/>
        <end position="39"/>
    </location>
</feature>
<evidence type="ECO:0000313" key="21">
    <source>
        <dbReference type="EMBL" id="CDZ78251.1"/>
    </source>
</evidence>
<dbReference type="GO" id="GO:0050520">
    <property type="term" value="F:phosphatidylcholine synthase activity"/>
    <property type="evidence" value="ECO:0007669"/>
    <property type="project" value="UniProtKB-EC"/>
</dbReference>
<dbReference type="EC" id="2.7.8.24" evidence="5 19"/>
<organism evidence="21 22">
    <name type="scientific">Legionella massiliensis</name>
    <dbReference type="NCBI Taxonomy" id="1034943"/>
    <lineage>
        <taxon>Bacteria</taxon>
        <taxon>Pseudomonadati</taxon>
        <taxon>Pseudomonadota</taxon>
        <taxon>Gammaproteobacteria</taxon>
        <taxon>Legionellales</taxon>
        <taxon>Legionellaceae</taxon>
        <taxon>Legionella</taxon>
    </lineage>
</organism>
<evidence type="ECO:0000256" key="11">
    <source>
        <dbReference type="ARBA" id="ARBA00022692"/>
    </source>
</evidence>
<dbReference type="GO" id="GO:0005886">
    <property type="term" value="C:plasma membrane"/>
    <property type="evidence" value="ECO:0007669"/>
    <property type="project" value="UniProtKB-SubCell"/>
</dbReference>
<dbReference type="Gene3D" id="1.20.120.1760">
    <property type="match status" value="1"/>
</dbReference>
<keyword evidence="14 19" id="KW-0472">Membrane</keyword>
<evidence type="ECO:0000256" key="14">
    <source>
        <dbReference type="ARBA" id="ARBA00023136"/>
    </source>
</evidence>
<evidence type="ECO:0000256" key="13">
    <source>
        <dbReference type="ARBA" id="ARBA00023098"/>
    </source>
</evidence>
<evidence type="ECO:0000256" key="9">
    <source>
        <dbReference type="ARBA" id="ARBA00022519"/>
    </source>
</evidence>
<dbReference type="PIRSF" id="PIRSF000851">
    <property type="entry name" value="PcS"/>
    <property type="match status" value="1"/>
</dbReference>
<dbReference type="Pfam" id="PF01066">
    <property type="entry name" value="CDP-OH_P_transf"/>
    <property type="match status" value="1"/>
</dbReference>
<feature type="transmembrane region" description="Helical" evidence="20">
    <location>
        <begin position="220"/>
        <end position="238"/>
    </location>
</feature>
<dbReference type="InterPro" id="IPR026027">
    <property type="entry name" value="PcS"/>
</dbReference>
<dbReference type="NCBIfam" id="NF045886">
    <property type="entry name" value="PhCholSynLeg"/>
    <property type="match status" value="1"/>
</dbReference>
<evidence type="ECO:0000256" key="20">
    <source>
        <dbReference type="SAM" id="Phobius"/>
    </source>
</evidence>
<feature type="transmembrane region" description="Helical" evidence="20">
    <location>
        <begin position="159"/>
        <end position="179"/>
    </location>
</feature>
<comment type="subcellular location">
    <subcellularLocation>
        <location evidence="3 19">Cell inner membrane</location>
        <topology evidence="3 19">Multi-pass membrane protein</topology>
    </subcellularLocation>
</comment>
<dbReference type="Proteomes" id="UP000044071">
    <property type="component" value="Unassembled WGS sequence"/>
</dbReference>
<feature type="transmembrane region" description="Helical" evidence="20">
    <location>
        <begin position="104"/>
        <end position="122"/>
    </location>
</feature>
<evidence type="ECO:0000256" key="10">
    <source>
        <dbReference type="ARBA" id="ARBA00022679"/>
    </source>
</evidence>
<protein>
    <recommendedName>
        <fullName evidence="6 19">Phosphatidylcholine synthase</fullName>
        <shortName evidence="19">PC synthase</shortName>
        <shortName evidence="19">PCS</shortName>
        <ecNumber evidence="5 19">2.7.8.24</ecNumber>
    </recommendedName>
    <alternativeName>
        <fullName evidence="18 19">CDP-diglyceride-choline O-phosphatidyltransferase</fullName>
    </alternativeName>
</protein>
<evidence type="ECO:0000256" key="4">
    <source>
        <dbReference type="ARBA" id="ARBA00010441"/>
    </source>
</evidence>
<evidence type="ECO:0000256" key="6">
    <source>
        <dbReference type="ARBA" id="ARBA00015623"/>
    </source>
</evidence>
<feature type="transmembrane region" description="Helical" evidence="20">
    <location>
        <begin position="134"/>
        <end position="153"/>
    </location>
</feature>
<accession>A0A078KZ91</accession>
<dbReference type="GO" id="GO:0008654">
    <property type="term" value="P:phospholipid biosynthetic process"/>
    <property type="evidence" value="ECO:0007669"/>
    <property type="project" value="UniProtKB-KW"/>
</dbReference>
<evidence type="ECO:0000313" key="22">
    <source>
        <dbReference type="Proteomes" id="UP000044071"/>
    </source>
</evidence>
<reference evidence="21 22" key="1">
    <citation type="submission" date="2014-06" db="EMBL/GenBank/DDBJ databases">
        <authorList>
            <person name="Urmite Genomes Urmite Genomes"/>
        </authorList>
    </citation>
    <scope>NUCLEOTIDE SEQUENCE [LARGE SCALE GENOMIC DNA]</scope>
</reference>
<dbReference type="AlphaFoldDB" id="A0A078KZ91"/>
<keyword evidence="16 19" id="KW-0464">Manganese</keyword>